<feature type="transmembrane region" description="Helical" evidence="6">
    <location>
        <begin position="46"/>
        <end position="67"/>
    </location>
</feature>
<dbReference type="VEuPathDB" id="FungiDB:YALI1_F18239g"/>
<evidence type="ECO:0000256" key="1">
    <source>
        <dbReference type="ARBA" id="ARBA00004141"/>
    </source>
</evidence>
<dbReference type="eggNOG" id="KOG2922">
    <property type="taxonomic scope" value="Eukaryota"/>
</dbReference>
<dbReference type="GeneID" id="2908317"/>
<dbReference type="OrthoDB" id="165382at2759"/>
<evidence type="ECO:0000313" key="8">
    <source>
        <dbReference type="EMBL" id="RDW24705.1"/>
    </source>
</evidence>
<feature type="compositionally biased region" description="Polar residues" evidence="5">
    <location>
        <begin position="301"/>
        <end position="318"/>
    </location>
</feature>
<keyword evidence="2 6" id="KW-0812">Transmembrane</keyword>
<feature type="region of interest" description="Disordered" evidence="5">
    <location>
        <begin position="301"/>
        <end position="320"/>
    </location>
</feature>
<evidence type="ECO:0000313" key="9">
    <source>
        <dbReference type="Proteomes" id="UP000182444"/>
    </source>
</evidence>
<dbReference type="Pfam" id="PF05653">
    <property type="entry name" value="Mg_trans_NIPA"/>
    <property type="match status" value="1"/>
</dbReference>
<keyword evidence="4 6" id="KW-0472">Membrane</keyword>
<dbReference type="EMBL" id="KZ859024">
    <property type="protein sequence ID" value="RDW24705.1"/>
    <property type="molecule type" value="Genomic_DNA"/>
</dbReference>
<feature type="transmembrane region" description="Helical" evidence="6">
    <location>
        <begin position="175"/>
        <end position="204"/>
    </location>
</feature>
<dbReference type="PANTHER" id="PTHR12570:SF65">
    <property type="entry name" value="MAGNESIUM TRANSPORTER NIPA9-RELATED"/>
    <property type="match status" value="1"/>
</dbReference>
<sequence length="395" mass="42774">MNYALIGITTAICGNIIISVALNLQRYAHIRLEADVSSPHYTSSKVWWCGLALMTIGEAGNFLAYAFAPASVVSPLGVFAIVANCLIAPIVFKERVKWSNMMGVAVTVVGILFVVLSATSAQSDTRPVEPRDPHAMIMAALQQKSFLVYIVFVFVSATLLLHFSRQQLRQQTALFVYLGLVALFGALTALSTKAVSSLLSFAFLRALYDPLTYACAFVLAATAVFQINFLNRALQTFPSTVVIPTHFVLFTLSVIVGSAMTYHDFDGMTLGQITCFVGGCIITFGGVTVIARTAPGRPRLQQNPSYSSFSTRSPTPTESLAIPSEVSGLLEVPPDPTHQLASSAPAPHHHHHALRRTRSAHLAFDPIALGGISFFVDSAREWRSQSLGRGEREEP</sequence>
<feature type="transmembrane region" description="Helical" evidence="6">
    <location>
        <begin position="210"/>
        <end position="229"/>
    </location>
</feature>
<proteinExistence type="predicted"/>
<dbReference type="VEuPathDB" id="FungiDB:YALI0_F13651g"/>
<dbReference type="GO" id="GO:0015095">
    <property type="term" value="F:magnesium ion transmembrane transporter activity"/>
    <property type="evidence" value="ECO:0007669"/>
    <property type="project" value="InterPro"/>
</dbReference>
<dbReference type="InterPro" id="IPR008521">
    <property type="entry name" value="Mg_trans_NIPA"/>
</dbReference>
<dbReference type="AlphaFoldDB" id="A0A1H6PLA0"/>
<evidence type="ECO:0000313" key="10">
    <source>
        <dbReference type="Proteomes" id="UP000256601"/>
    </source>
</evidence>
<protein>
    <submittedName>
        <fullName evidence="8">Magnesium transporter NIPA-domain-containing protein</fullName>
    </submittedName>
</protein>
<dbReference type="PROSITE" id="PS50244">
    <property type="entry name" value="S5A_REDUCTASE"/>
    <property type="match status" value="1"/>
</dbReference>
<dbReference type="OMA" id="HLQQSFI"/>
<feature type="transmembrane region" description="Helical" evidence="6">
    <location>
        <begin position="73"/>
        <end position="92"/>
    </location>
</feature>
<feature type="transmembrane region" description="Helical" evidence="6">
    <location>
        <begin position="104"/>
        <end position="121"/>
    </location>
</feature>
<feature type="transmembrane region" description="Helical" evidence="6">
    <location>
        <begin position="6"/>
        <end position="25"/>
    </location>
</feature>
<keyword evidence="3 6" id="KW-1133">Transmembrane helix</keyword>
<reference evidence="7 9" key="1">
    <citation type="journal article" date="2016" name="PLoS ONE">
        <title>Sequence Assembly of Yarrowia lipolytica Strain W29/CLIB89 Shows Transposable Element Diversity.</title>
        <authorList>
            <person name="Magnan C."/>
            <person name="Yu J."/>
            <person name="Chang I."/>
            <person name="Jahn E."/>
            <person name="Kanomata Y."/>
            <person name="Wu J."/>
            <person name="Zeller M."/>
            <person name="Oakes M."/>
            <person name="Baldi P."/>
            <person name="Sandmeyer S."/>
        </authorList>
    </citation>
    <scope>NUCLEOTIDE SEQUENCE [LARGE SCALE GENOMIC DNA]</scope>
    <source>
        <strain evidence="7">CLIB89</strain>
        <strain evidence="9">CLIB89(W29)</strain>
    </source>
</reference>
<accession>A0A1H6PLA0</accession>
<dbReference type="KEGG" id="yli:2908317"/>
<dbReference type="EMBL" id="CP017558">
    <property type="protein sequence ID" value="AOW07141.1"/>
    <property type="molecule type" value="Genomic_DNA"/>
</dbReference>
<dbReference type="PANTHER" id="PTHR12570">
    <property type="match status" value="1"/>
</dbReference>
<gene>
    <name evidence="8" type="ORF">B0I71DRAFT_47287</name>
    <name evidence="7" type="ORF">YALI1_F18239g</name>
</gene>
<dbReference type="RefSeq" id="XP_505382.1">
    <property type="nucleotide sequence ID" value="XM_505382.1"/>
</dbReference>
<evidence type="ECO:0000256" key="4">
    <source>
        <dbReference type="ARBA" id="ARBA00023136"/>
    </source>
</evidence>
<feature type="transmembrane region" description="Helical" evidence="6">
    <location>
        <begin position="269"/>
        <end position="291"/>
    </location>
</feature>
<dbReference type="InterPro" id="IPR037185">
    <property type="entry name" value="EmrE-like"/>
</dbReference>
<organism evidence="7 9">
    <name type="scientific">Yarrowia lipolytica</name>
    <name type="common">Candida lipolytica</name>
    <dbReference type="NCBI Taxonomy" id="4952"/>
    <lineage>
        <taxon>Eukaryota</taxon>
        <taxon>Fungi</taxon>
        <taxon>Dikarya</taxon>
        <taxon>Ascomycota</taxon>
        <taxon>Saccharomycotina</taxon>
        <taxon>Dipodascomycetes</taxon>
        <taxon>Dipodascales</taxon>
        <taxon>Dipodascales incertae sedis</taxon>
        <taxon>Yarrowia</taxon>
    </lineage>
</organism>
<evidence type="ECO:0000256" key="2">
    <source>
        <dbReference type="ARBA" id="ARBA00022692"/>
    </source>
</evidence>
<evidence type="ECO:0000256" key="6">
    <source>
        <dbReference type="SAM" id="Phobius"/>
    </source>
</evidence>
<evidence type="ECO:0000313" key="7">
    <source>
        <dbReference type="EMBL" id="AOW07141.1"/>
    </source>
</evidence>
<dbReference type="SUPFAM" id="SSF103481">
    <property type="entry name" value="Multidrug resistance efflux transporter EmrE"/>
    <property type="match status" value="1"/>
</dbReference>
<feature type="region of interest" description="Disordered" evidence="5">
    <location>
        <begin position="333"/>
        <end position="354"/>
    </location>
</feature>
<comment type="subcellular location">
    <subcellularLocation>
        <location evidence="1">Membrane</location>
        <topology evidence="1">Multi-pass membrane protein</topology>
    </subcellularLocation>
</comment>
<evidence type="ECO:0000256" key="5">
    <source>
        <dbReference type="SAM" id="MobiDB-lite"/>
    </source>
</evidence>
<feature type="transmembrane region" description="Helical" evidence="6">
    <location>
        <begin position="146"/>
        <end position="163"/>
    </location>
</feature>
<name>A0A1H6PLA0_YARLL</name>
<feature type="transmembrane region" description="Helical" evidence="6">
    <location>
        <begin position="241"/>
        <end position="263"/>
    </location>
</feature>
<dbReference type="Proteomes" id="UP000256601">
    <property type="component" value="Unassembled WGS sequence"/>
</dbReference>
<evidence type="ECO:0000256" key="3">
    <source>
        <dbReference type="ARBA" id="ARBA00022989"/>
    </source>
</evidence>
<dbReference type="Gene3D" id="1.10.3730.20">
    <property type="match status" value="1"/>
</dbReference>
<dbReference type="Proteomes" id="UP000182444">
    <property type="component" value="Chromosome 1F"/>
</dbReference>
<dbReference type="GO" id="GO:0016020">
    <property type="term" value="C:membrane"/>
    <property type="evidence" value="ECO:0007669"/>
    <property type="project" value="UniProtKB-SubCell"/>
</dbReference>
<reference evidence="8 10" key="2">
    <citation type="submission" date="2018-07" db="EMBL/GenBank/DDBJ databases">
        <title>Draft Genome Assemblies for Five Robust Yarrowia lipolytica Strains Exhibiting High Lipid Production and Pentose Sugar Utilization and Sugar Alcohol Secretion from Undetoxified Lignocellulosic Biomass Hydrolysates.</title>
        <authorList>
            <consortium name="DOE Joint Genome Institute"/>
            <person name="Walker C."/>
            <person name="Ryu S."/>
            <person name="Na H."/>
            <person name="Zane M."/>
            <person name="LaButti K."/>
            <person name="Lipzen A."/>
            <person name="Haridas S."/>
            <person name="Barry K."/>
            <person name="Grigoriev I.V."/>
            <person name="Quarterman J."/>
            <person name="Slininger P."/>
            <person name="Dien B."/>
            <person name="Trinh C.T."/>
        </authorList>
    </citation>
    <scope>NUCLEOTIDE SEQUENCE [LARGE SCALE GENOMIC DNA]</scope>
    <source>
        <strain evidence="8 10">YB392</strain>
    </source>
</reference>